<name>A0A6C0AFY7_9ZZZZ</name>
<feature type="region of interest" description="Disordered" evidence="2">
    <location>
        <begin position="1099"/>
        <end position="1125"/>
    </location>
</feature>
<sequence length="1849" mass="213029">MYSNNRHKKIHYKGGGLFDNFVKKIFPDINLDEYRYELHYYKKDGNIIKYDSIDLNTPISNILNFSVGDDVEIVFPYSPKPNNEDMVLSTKISLKNQGITPELLQNCCPDKIIKIGEIPNKVIYWNEYEQNNLDTPNPDYETNLQRIPNVISWKTENRKLNKEDIPEGTQLDSDIDLDDTEYGAALLLSMKKDNETNSPSPIEEKETEDINRENQEVYEDARGIEAAEEARLVLRGMDQTEYTTNTDSTKSGGGKKSKRKPNKSKEFDHNLQIKIIQVQNDNEKEKLSFILQSNNGEKYKENIVRKMLKNGKFSISETEELLNAIKYMPFAIENVDTKKFENIQIRYFPDKIKENEAMKNSISKIKKELVDLHLLKLQKEIHYKFTSEFNKFFSSFFKAASLEIEKRTTRHLRGLPLHLARRWRSASRPPENIFDALDEIDKGDDSLKNMIRFIEQTLKNIKIKLGESLAEAIEKAPEAQLRGDVVKSETGTTAWKDGMHSCATLAIKNLDVIDAFKSVKMDGMPDTLPNYISESLWKLNKKVAQLKGFDEYYNMMNNATDEYGESIRILNNVLEDENRGKKLNQVLNRHKELIGEMVTIHTNEGKELFKLKGEMREGEIIENLMLRNKTSMLTSTFGNESINDNSEKKEPEDATQDVSNPLDRREALIKRREDAVSERERRLDARTKAMAPRIPLELDLNDKRTVIEILKFFVNRLPKDWTGENGGNIYKEVLKASLRPPDGKPTKIEHPENKGVIIYAVDWAKDEQTLQQLVNILESFNYITQNKPIYNEIGPNTLDTLNNAVNIILSAEAYSKRQINNLAEEIINIWIALFPSNHSIEMWKKYDDIKKTYNRFRNYLVRVGWRFHPSERHAIPPLGSKIYKDNDGKDLNNTEFKLVNDLIDLFSILLPKNKFFREKRLYELEMFLEIYKPENIDDIPQKSFLKGQIEQTDYITSILKGILELPSDKNKYTPSQLSPWRILDVHKKSPIVLEKLLEEEKKRLEGDTPEGYTFKDIIELSDEEIDNYLKLDQLKEQDDEAIESTISPIVDELIKETATNSDYLNEIIDEARTQEIQKDAYFTDWIHVDSDSDIPSWKLRNIDSDSDSDSEDDKLGVEESKRESRMPPIMISASSEEDILPNLAEALDAMRDQSARFRSAYAEANAKSARLEAELHARVGNYTDADFQELLDSVPEEHRLKLIKARKMLEEAQLHRLESQNAEAPNSSSEDDNENLTGGNPNNEYIDYCLKGGGKKSKNPKKSKDKKEKKDKNRSSFDSLSRIMPNAAEYISQIASGGDWRILQAIAEQDMDGLFLEINRYGFDIIDVWVNINLLLELSKENNYVQRLDTNTGNIQMVSMGILPLNMRNDFGERGEFNKFISNQNEKTGLSILDLLLLGFYGLLKYEGHALLIDADNYEMVVERYRNIVQDNPLQKHLKKYLMDDHETFGLLRGDRTRRRSARERWQHVMILELVQIIANISNTSTRENATLIENNLAFFEKARFYTMGIICFIDYLFTRKEFIEKGVTEYLITRLSIHNHQLSNLLLTLLYVYRDLHFASYDAVAMGDMTTSIDGHQRYKLVKAYLKYGKQMKEISKKLQNTPDFHSDDDVDNALDEINNSKKKYLEKLEKAILKMKNSEEKRQRESAPIKDIRDGISYSGKQMLDRINGKEIEQDDEEQKALALEDRTLASEAVRNAMIAELDRVRAEAAVNKALVHSNLIAAQIEMDNANAAAAARAALVSKLDRIVAERVAKEALEALENEPLLEGEASDDNDDTSNEQALEIGLTSDISEQEKADIIKAVENSLQDQPIPYSNETEEDELDDLPPLLDRDEVDDLPPLLNRDEV</sequence>
<reference evidence="3" key="1">
    <citation type="journal article" date="2020" name="Nature">
        <title>Giant virus diversity and host interactions through global metagenomics.</title>
        <authorList>
            <person name="Schulz F."/>
            <person name="Roux S."/>
            <person name="Paez-Espino D."/>
            <person name="Jungbluth S."/>
            <person name="Walsh D.A."/>
            <person name="Denef V.J."/>
            <person name="McMahon K.D."/>
            <person name="Konstantinidis K.T."/>
            <person name="Eloe-Fadrosh E.A."/>
            <person name="Kyrpides N.C."/>
            <person name="Woyke T."/>
        </authorList>
    </citation>
    <scope>NUCLEOTIDE SEQUENCE</scope>
    <source>
        <strain evidence="3">GVMAG-S-1024976-23</strain>
    </source>
</reference>
<organism evidence="3">
    <name type="scientific">viral metagenome</name>
    <dbReference type="NCBI Taxonomy" id="1070528"/>
    <lineage>
        <taxon>unclassified sequences</taxon>
        <taxon>metagenomes</taxon>
        <taxon>organismal metagenomes</taxon>
    </lineage>
</organism>
<evidence type="ECO:0000313" key="3">
    <source>
        <dbReference type="EMBL" id="QHS78704.1"/>
    </source>
</evidence>
<keyword evidence="1" id="KW-0175">Coiled coil</keyword>
<feature type="compositionally biased region" description="Low complexity" evidence="2">
    <location>
        <begin position="1840"/>
        <end position="1849"/>
    </location>
</feature>
<proteinExistence type="predicted"/>
<evidence type="ECO:0000256" key="2">
    <source>
        <dbReference type="SAM" id="MobiDB-lite"/>
    </source>
</evidence>
<feature type="compositionally biased region" description="Basic residues" evidence="2">
    <location>
        <begin position="1253"/>
        <end position="1264"/>
    </location>
</feature>
<dbReference type="EMBL" id="MN740602">
    <property type="protein sequence ID" value="QHS78704.1"/>
    <property type="molecule type" value="Genomic_DNA"/>
</dbReference>
<feature type="region of interest" description="Disordered" evidence="2">
    <location>
        <begin position="1217"/>
        <end position="1278"/>
    </location>
</feature>
<feature type="region of interest" description="Disordered" evidence="2">
    <location>
        <begin position="236"/>
        <end position="266"/>
    </location>
</feature>
<feature type="compositionally biased region" description="Polar residues" evidence="2">
    <location>
        <begin position="1807"/>
        <end position="1818"/>
    </location>
</feature>
<feature type="compositionally biased region" description="Basic and acidic residues" evidence="2">
    <location>
        <begin position="1265"/>
        <end position="1275"/>
    </location>
</feature>
<feature type="compositionally biased region" description="Polar residues" evidence="2">
    <location>
        <begin position="1219"/>
        <end position="1228"/>
    </location>
</feature>
<feature type="compositionally biased region" description="Basic residues" evidence="2">
    <location>
        <begin position="253"/>
        <end position="262"/>
    </location>
</feature>
<feature type="region of interest" description="Disordered" evidence="2">
    <location>
        <begin position="191"/>
        <end position="212"/>
    </location>
</feature>
<feature type="region of interest" description="Disordered" evidence="2">
    <location>
        <begin position="1805"/>
        <end position="1849"/>
    </location>
</feature>
<feature type="compositionally biased region" description="Basic and acidic residues" evidence="2">
    <location>
        <begin position="202"/>
        <end position="212"/>
    </location>
</feature>
<evidence type="ECO:0000256" key="1">
    <source>
        <dbReference type="SAM" id="Coils"/>
    </source>
</evidence>
<feature type="coiled-coil region" evidence="1">
    <location>
        <begin position="1616"/>
        <end position="1689"/>
    </location>
</feature>
<protein>
    <submittedName>
        <fullName evidence="3">Uncharacterized protein</fullName>
    </submittedName>
</protein>
<accession>A0A6C0AFY7</accession>
<feature type="compositionally biased region" description="Basic and acidic residues" evidence="2">
    <location>
        <begin position="1113"/>
        <end position="1125"/>
    </location>
</feature>
<feature type="region of interest" description="Disordered" evidence="2">
    <location>
        <begin position="636"/>
        <end position="661"/>
    </location>
</feature>